<feature type="transmembrane region" description="Helical" evidence="1">
    <location>
        <begin position="89"/>
        <end position="113"/>
    </location>
</feature>
<dbReference type="AlphaFoldDB" id="A0A645J0Y2"/>
<protein>
    <submittedName>
        <fullName evidence="2">Uncharacterized protein</fullName>
    </submittedName>
</protein>
<comment type="caution">
    <text evidence="2">The sequence shown here is derived from an EMBL/GenBank/DDBJ whole genome shotgun (WGS) entry which is preliminary data.</text>
</comment>
<keyword evidence="1" id="KW-0812">Transmembrane</keyword>
<organism evidence="2">
    <name type="scientific">bioreactor metagenome</name>
    <dbReference type="NCBI Taxonomy" id="1076179"/>
    <lineage>
        <taxon>unclassified sequences</taxon>
        <taxon>metagenomes</taxon>
        <taxon>ecological metagenomes</taxon>
    </lineage>
</organism>
<evidence type="ECO:0000313" key="2">
    <source>
        <dbReference type="EMBL" id="MPN56752.1"/>
    </source>
</evidence>
<accession>A0A645J0Y2</accession>
<sequence length="159" mass="16561">MPLSRSAWRHFAIHFTRASAVKFGSTSSMNIKWPSMASMASMRSSVVAGWVSCMSVLVLLGCSDIGVLAAMVAKGAAWAGLVVMAYASTWLRSAASACRAAGFALLVACVHLVQVSTQRASLSAVNRGSHSSTSTICCNSRVMASTWACSEACSVCEGV</sequence>
<reference evidence="2" key="1">
    <citation type="submission" date="2019-08" db="EMBL/GenBank/DDBJ databases">
        <authorList>
            <person name="Kucharzyk K."/>
            <person name="Murdoch R.W."/>
            <person name="Higgins S."/>
            <person name="Loffler F."/>
        </authorList>
    </citation>
    <scope>NUCLEOTIDE SEQUENCE</scope>
</reference>
<gene>
    <name evidence="2" type="ORF">SDC9_204444</name>
</gene>
<evidence type="ECO:0000256" key="1">
    <source>
        <dbReference type="SAM" id="Phobius"/>
    </source>
</evidence>
<proteinExistence type="predicted"/>
<keyword evidence="1" id="KW-1133">Transmembrane helix</keyword>
<name>A0A645J0Y2_9ZZZZ</name>
<keyword evidence="1" id="KW-0472">Membrane</keyword>
<dbReference type="EMBL" id="VSSQ01127461">
    <property type="protein sequence ID" value="MPN56752.1"/>
    <property type="molecule type" value="Genomic_DNA"/>
</dbReference>